<accession>A0A9Q4FYG0</accession>
<dbReference type="AlphaFoldDB" id="A0A9Q4FYG0"/>
<evidence type="ECO:0000256" key="6">
    <source>
        <dbReference type="RuleBase" id="RU003410"/>
    </source>
</evidence>
<proteinExistence type="inferred from homology"/>
<reference evidence="8" key="1">
    <citation type="submission" date="2020-06" db="EMBL/GenBank/DDBJ databases">
        <title>Insight into the genomes of haloalkaliphilic bacilli from Kenyan soda lakes.</title>
        <authorList>
            <person name="Mwirichia R."/>
            <person name="Villamizar G.C."/>
            <person name="Poehlein A."/>
            <person name="Mugweru J."/>
            <person name="Kipnyargis A."/>
            <person name="Kiplimo D."/>
            <person name="Orwa P."/>
            <person name="Daniel R."/>
        </authorList>
    </citation>
    <scope>NUCLEOTIDE SEQUENCE</scope>
    <source>
        <strain evidence="8">B1096_S55</strain>
    </source>
</reference>
<dbReference type="EMBL" id="JABXYM010000001">
    <property type="protein sequence ID" value="MCR6096316.1"/>
    <property type="molecule type" value="Genomic_DNA"/>
</dbReference>
<evidence type="ECO:0000256" key="3">
    <source>
        <dbReference type="ARBA" id="ARBA00023002"/>
    </source>
</evidence>
<dbReference type="CDD" id="cd01679">
    <property type="entry name" value="RNR_I"/>
    <property type="match status" value="1"/>
</dbReference>
<evidence type="ECO:0000256" key="1">
    <source>
        <dbReference type="ARBA" id="ARBA00010406"/>
    </source>
</evidence>
<evidence type="ECO:0000256" key="4">
    <source>
        <dbReference type="ARBA" id="ARBA00023116"/>
    </source>
</evidence>
<feature type="domain" description="Ribonucleotide reductase large subunit" evidence="7">
    <location>
        <begin position="592"/>
        <end position="614"/>
    </location>
</feature>
<dbReference type="Gene3D" id="3.20.70.20">
    <property type="match status" value="1"/>
</dbReference>
<dbReference type="InterPro" id="IPR008926">
    <property type="entry name" value="RNR_R1-su_N"/>
</dbReference>
<evidence type="ECO:0000313" key="8">
    <source>
        <dbReference type="EMBL" id="MCR6096316.1"/>
    </source>
</evidence>
<dbReference type="GO" id="GO:0009263">
    <property type="term" value="P:deoxyribonucleotide biosynthetic process"/>
    <property type="evidence" value="ECO:0007669"/>
    <property type="project" value="UniProtKB-KW"/>
</dbReference>
<dbReference type="EC" id="1.17.4.1" evidence="2 6"/>
<evidence type="ECO:0000259" key="7">
    <source>
        <dbReference type="PROSITE" id="PS00089"/>
    </source>
</evidence>
<dbReference type="InterPro" id="IPR039718">
    <property type="entry name" value="Rrm1"/>
</dbReference>
<dbReference type="GO" id="GO:0005971">
    <property type="term" value="C:ribonucleoside-diphosphate reductase complex"/>
    <property type="evidence" value="ECO:0007669"/>
    <property type="project" value="TreeGrafter"/>
</dbReference>
<dbReference type="PANTHER" id="PTHR11573">
    <property type="entry name" value="RIBONUCLEOSIDE-DIPHOSPHATE REDUCTASE LARGE CHAIN"/>
    <property type="match status" value="1"/>
</dbReference>
<keyword evidence="4 6" id="KW-0215">Deoxyribonucleotide synthesis</keyword>
<comment type="caution">
    <text evidence="8">The sequence shown here is derived from an EMBL/GenBank/DDBJ whole genome shotgun (WGS) entry which is preliminary data.</text>
</comment>
<comment type="similarity">
    <text evidence="1 6">Belongs to the ribonucleoside diphosphate reductase large chain family.</text>
</comment>
<keyword evidence="9" id="KW-1185">Reference proteome</keyword>
<dbReference type="Pfam" id="PF02867">
    <property type="entry name" value="Ribonuc_red_lgC"/>
    <property type="match status" value="1"/>
</dbReference>
<dbReference type="NCBIfam" id="NF006665">
    <property type="entry name" value="PRK09209.1"/>
    <property type="match status" value="1"/>
</dbReference>
<dbReference type="NCBIfam" id="TIGR02506">
    <property type="entry name" value="NrdE_NrdA"/>
    <property type="match status" value="1"/>
</dbReference>
<evidence type="ECO:0000313" key="9">
    <source>
        <dbReference type="Proteomes" id="UP001057753"/>
    </source>
</evidence>
<dbReference type="InterPro" id="IPR000788">
    <property type="entry name" value="RNR_lg_C"/>
</dbReference>
<dbReference type="Pfam" id="PF00317">
    <property type="entry name" value="Ribonuc_red_lgN"/>
    <property type="match status" value="1"/>
</dbReference>
<dbReference type="InterPro" id="IPR013346">
    <property type="entry name" value="NrdE_NrdA_C"/>
</dbReference>
<protein>
    <recommendedName>
        <fullName evidence="2 6">Ribonucleoside-diphosphate reductase</fullName>
        <ecNumber evidence="2 6">1.17.4.1</ecNumber>
    </recommendedName>
</protein>
<dbReference type="InterPro" id="IPR013509">
    <property type="entry name" value="RNR_lsu_N"/>
</dbReference>
<sequence length="734" mass="83464">MKKMTQGIAQKTNEHHVNNVLQNRFPHLTWEPYLRRIELHNDKTALITAALDQLTAEESDWTFVAANLYSLQLKEEIANNRGIPAYEQFGSLITKLVNDGFYQKELLNVYTTEDFAMMESWIDETKDQLFTYIGLKTLADRYLARSHDGRLLELPQERFMVIAMSLMKNEAEAKRLDLVKEAYWALSNLYMTVATPTLANAGKTHGQLSSCFIDTVDDSLRGIFDSNTDAATVSKNGGGLGIYLGKIRARGSSIKGFKGTSSGVLPWMKQLNNTAVSVDQLGQRQGAIAVYLDVWHKDIFPFLDAKLNNGDERQRTHDLFTGVCLPDLFMEKVEAREDWHLFDPHEVREVMGFSLEDFYDEEQGKGSFREHYEQCVANEDLSSERVPAIDIMKRIMIAQLETGTPYMFYRDTVNRMNPNKHKGMIYSSNLCTEIMQNMSSTTVQEEISADGEIITKKQAGDYVVCNLSSISLAKAVKDDVIERLINIQVRMLDNVIELNTIEVPQAQITNQKYRAIGLGTFGWHHLLADKKIAWETEEAVRYADELYEDIHFYTVKASMELAKEKGAYPAFKGSDYETGEYFTSRDYKSDRWTNLQHAVSENGLRNGYLLAVAPNSSTSLIAGSSASIDPIFKKEYAEEKKNYKIPVTAPGLSKENTWYYKAAHTIDQLWSIKQNGARQKHIDQSVSFNLYVTNNIRAKELLELHVNAWKNGLKTTYYVRSTSSELEDCESCSS</sequence>
<dbReference type="SUPFAM" id="SSF48168">
    <property type="entry name" value="R1 subunit of ribonucleotide reductase, N-terminal domain"/>
    <property type="match status" value="1"/>
</dbReference>
<dbReference type="FunFam" id="3.20.70.20:FF:000014">
    <property type="entry name" value="Ribonucleoside-diphosphate reductase"/>
    <property type="match status" value="1"/>
</dbReference>
<comment type="function">
    <text evidence="6">Provides the precursors necessary for DNA synthesis. Catalyzes the biosynthesis of deoxyribonucleotides from the corresponding ribonucleotides.</text>
</comment>
<dbReference type="GO" id="GO:0004748">
    <property type="term" value="F:ribonucleoside-diphosphate reductase activity, thioredoxin disulfide as acceptor"/>
    <property type="evidence" value="ECO:0007669"/>
    <property type="project" value="UniProtKB-EC"/>
</dbReference>
<dbReference type="PROSITE" id="PS00089">
    <property type="entry name" value="RIBORED_LARGE"/>
    <property type="match status" value="1"/>
</dbReference>
<dbReference type="PRINTS" id="PR01183">
    <property type="entry name" value="RIBORDTASEM1"/>
</dbReference>
<dbReference type="Proteomes" id="UP001057753">
    <property type="component" value="Unassembled WGS sequence"/>
</dbReference>
<evidence type="ECO:0000256" key="5">
    <source>
        <dbReference type="ARBA" id="ARBA00047754"/>
    </source>
</evidence>
<comment type="catalytic activity">
    <reaction evidence="5 6">
        <text>a 2'-deoxyribonucleoside 5'-diphosphate + [thioredoxin]-disulfide + H2O = a ribonucleoside 5'-diphosphate + [thioredoxin]-dithiol</text>
        <dbReference type="Rhea" id="RHEA:23252"/>
        <dbReference type="Rhea" id="RHEA-COMP:10698"/>
        <dbReference type="Rhea" id="RHEA-COMP:10700"/>
        <dbReference type="ChEBI" id="CHEBI:15377"/>
        <dbReference type="ChEBI" id="CHEBI:29950"/>
        <dbReference type="ChEBI" id="CHEBI:50058"/>
        <dbReference type="ChEBI" id="CHEBI:57930"/>
        <dbReference type="ChEBI" id="CHEBI:73316"/>
        <dbReference type="EC" id="1.17.4.1"/>
    </reaction>
</comment>
<name>A0A9Q4FYG0_SALAG</name>
<evidence type="ECO:0000256" key="2">
    <source>
        <dbReference type="ARBA" id="ARBA00012274"/>
    </source>
</evidence>
<dbReference type="PANTHER" id="PTHR11573:SF6">
    <property type="entry name" value="RIBONUCLEOSIDE-DIPHOSPHATE REDUCTASE LARGE SUBUNIT"/>
    <property type="match status" value="1"/>
</dbReference>
<keyword evidence="3 6" id="KW-0560">Oxidoreductase</keyword>
<organism evidence="8 9">
    <name type="scientific">Salipaludibacillus agaradhaerens</name>
    <name type="common">Bacillus agaradhaerens</name>
    <dbReference type="NCBI Taxonomy" id="76935"/>
    <lineage>
        <taxon>Bacteria</taxon>
        <taxon>Bacillati</taxon>
        <taxon>Bacillota</taxon>
        <taxon>Bacilli</taxon>
        <taxon>Bacillales</taxon>
        <taxon>Bacillaceae</taxon>
    </lineage>
</organism>
<dbReference type="GO" id="GO:0005524">
    <property type="term" value="F:ATP binding"/>
    <property type="evidence" value="ECO:0007669"/>
    <property type="project" value="InterPro"/>
</dbReference>
<dbReference type="SUPFAM" id="SSF51998">
    <property type="entry name" value="PFL-like glycyl radical enzymes"/>
    <property type="match status" value="1"/>
</dbReference>
<gene>
    <name evidence="8" type="ORF">HXA33_07110</name>
</gene>